<dbReference type="EMBL" id="BGPR01006411">
    <property type="protein sequence ID" value="GBN18744.1"/>
    <property type="molecule type" value="Genomic_DNA"/>
</dbReference>
<evidence type="ECO:0000313" key="2">
    <source>
        <dbReference type="Proteomes" id="UP000499080"/>
    </source>
</evidence>
<sequence length="98" mass="10827">MLRVTGPCPIKRCERHHAVTNEIEMVDAGRSVGITSVPYAKSEFSDFSPFSSPIKNLHKFKPVPVRKAAKIRTIDPTPSISTANKFAKLSETDNLSET</sequence>
<comment type="caution">
    <text evidence="1">The sequence shown here is derived from an EMBL/GenBank/DDBJ whole genome shotgun (WGS) entry which is preliminary data.</text>
</comment>
<reference evidence="1 2" key="1">
    <citation type="journal article" date="2019" name="Sci. Rep.">
        <title>Orb-weaving spider Araneus ventricosus genome elucidates the spidroin gene catalogue.</title>
        <authorList>
            <person name="Kono N."/>
            <person name="Nakamura H."/>
            <person name="Ohtoshi R."/>
            <person name="Moran D.A.P."/>
            <person name="Shinohara A."/>
            <person name="Yoshida Y."/>
            <person name="Fujiwara M."/>
            <person name="Mori M."/>
            <person name="Tomita M."/>
            <person name="Arakawa K."/>
        </authorList>
    </citation>
    <scope>NUCLEOTIDE SEQUENCE [LARGE SCALE GENOMIC DNA]</scope>
</reference>
<evidence type="ECO:0000313" key="1">
    <source>
        <dbReference type="EMBL" id="GBN18744.1"/>
    </source>
</evidence>
<dbReference type="AlphaFoldDB" id="A0A4Y2LWG4"/>
<proteinExistence type="predicted"/>
<dbReference type="Proteomes" id="UP000499080">
    <property type="component" value="Unassembled WGS sequence"/>
</dbReference>
<keyword evidence="2" id="KW-1185">Reference proteome</keyword>
<organism evidence="1 2">
    <name type="scientific">Araneus ventricosus</name>
    <name type="common">Orbweaver spider</name>
    <name type="synonym">Epeira ventricosa</name>
    <dbReference type="NCBI Taxonomy" id="182803"/>
    <lineage>
        <taxon>Eukaryota</taxon>
        <taxon>Metazoa</taxon>
        <taxon>Ecdysozoa</taxon>
        <taxon>Arthropoda</taxon>
        <taxon>Chelicerata</taxon>
        <taxon>Arachnida</taxon>
        <taxon>Araneae</taxon>
        <taxon>Araneomorphae</taxon>
        <taxon>Entelegynae</taxon>
        <taxon>Araneoidea</taxon>
        <taxon>Araneidae</taxon>
        <taxon>Araneus</taxon>
    </lineage>
</organism>
<accession>A0A4Y2LWG4</accession>
<gene>
    <name evidence="1" type="ORF">AVEN_69942_1</name>
</gene>
<name>A0A4Y2LWG4_ARAVE</name>
<protein>
    <submittedName>
        <fullName evidence="1">Uncharacterized protein</fullName>
    </submittedName>
</protein>